<dbReference type="EMBL" id="CP050292">
    <property type="protein sequence ID" value="QND74346.1"/>
    <property type="molecule type" value="Genomic_DNA"/>
</dbReference>
<sequence>MPTSNAVTVEALSPTSFEPFGWVLGKTDLLKKDAVGFRSPASDFWHEHFFDPGTGGNTEVLWVEYRDNNPLVSKLEVHHLTQQAVVPLTKEIVQVLCLSDANQTPDLSTLRAYRLSPGVGICMRAGVWHATRADNATCLMLTRGSTTEDLIGHLVNERPAKESAILEIPQVRLLLDG</sequence>
<dbReference type="InterPro" id="IPR007247">
    <property type="entry name" value="Ureidogly_lyase"/>
</dbReference>
<accession>A0A7G6U5R4</accession>
<name>A0A7G6U5R4_9BRAD</name>
<keyword evidence="3" id="KW-0456">Lyase</keyword>
<dbReference type="InterPro" id="IPR011051">
    <property type="entry name" value="RmlC_Cupin_sf"/>
</dbReference>
<dbReference type="GO" id="GO:0000256">
    <property type="term" value="P:allantoin catabolic process"/>
    <property type="evidence" value="ECO:0007669"/>
    <property type="project" value="InterPro"/>
</dbReference>
<evidence type="ECO:0000256" key="1">
    <source>
        <dbReference type="ARBA" id="ARBA00011738"/>
    </source>
</evidence>
<dbReference type="KEGG" id="trb:HB776_26440"/>
<dbReference type="Proteomes" id="UP000515291">
    <property type="component" value="Chromosome"/>
</dbReference>
<dbReference type="AlphaFoldDB" id="A0A7G6U5R4"/>
<dbReference type="Pfam" id="PF04115">
    <property type="entry name" value="Ureidogly_lyase"/>
    <property type="match status" value="1"/>
</dbReference>
<keyword evidence="5" id="KW-0378">Hydrolase</keyword>
<keyword evidence="2" id="KW-0659">Purine metabolism</keyword>
<dbReference type="GO" id="GO:0006144">
    <property type="term" value="P:purine nucleobase metabolic process"/>
    <property type="evidence" value="ECO:0007669"/>
    <property type="project" value="UniProtKB-KW"/>
</dbReference>
<proteinExistence type="predicted"/>
<reference evidence="6" key="1">
    <citation type="journal article" date="2020" name="Mol. Plant Microbe">
        <title>Rhizobial microsymbionts of the narrowly endemic Oxytropis species growing in Kamchatka are characterized by significant genetic diversity and possess a set of genes that are associated with T3SS and T6SS secretion systems and can affect the development of symbiosis.</title>
        <authorList>
            <person name="Safronova V."/>
            <person name="Guro P."/>
            <person name="Sazanova A."/>
            <person name="Kuznetsova I."/>
            <person name="Belimov A."/>
            <person name="Yakubov V."/>
            <person name="Chirak E."/>
            <person name="Afonin A."/>
            <person name="Gogolev Y."/>
            <person name="Andronov E."/>
            <person name="Tikhonovich I."/>
        </authorList>
    </citation>
    <scope>NUCLEOTIDE SEQUENCE [LARGE SCALE GENOMIC DNA]</scope>
    <source>
        <strain evidence="6">581</strain>
    </source>
</reference>
<comment type="catalytic activity">
    <reaction evidence="4">
        <text>(S)-ureidoglycolate = urea + glyoxylate</text>
        <dbReference type="Rhea" id="RHEA:11304"/>
        <dbReference type="ChEBI" id="CHEBI:16199"/>
        <dbReference type="ChEBI" id="CHEBI:36655"/>
        <dbReference type="ChEBI" id="CHEBI:57296"/>
        <dbReference type="EC" id="4.3.2.3"/>
    </reaction>
</comment>
<dbReference type="Gene3D" id="2.60.120.480">
    <property type="entry name" value="Ureidoglycolate hydrolase"/>
    <property type="match status" value="1"/>
</dbReference>
<protein>
    <submittedName>
        <fullName evidence="5">Ureidoglycolate hydrolase</fullName>
    </submittedName>
</protein>
<dbReference type="GO" id="GO:0050385">
    <property type="term" value="F:ureidoglycolate lyase activity"/>
    <property type="evidence" value="ECO:0007669"/>
    <property type="project" value="UniProtKB-EC"/>
</dbReference>
<gene>
    <name evidence="5" type="ORF">HB776_26440</name>
</gene>
<evidence type="ECO:0000256" key="2">
    <source>
        <dbReference type="ARBA" id="ARBA00022631"/>
    </source>
</evidence>
<dbReference type="InterPro" id="IPR024060">
    <property type="entry name" value="Ureidoglycolate_lyase_dom_sf"/>
</dbReference>
<evidence type="ECO:0000313" key="5">
    <source>
        <dbReference type="EMBL" id="QND74346.1"/>
    </source>
</evidence>
<dbReference type="SUPFAM" id="SSF51182">
    <property type="entry name" value="RmlC-like cupins"/>
    <property type="match status" value="1"/>
</dbReference>
<evidence type="ECO:0000256" key="4">
    <source>
        <dbReference type="ARBA" id="ARBA00047684"/>
    </source>
</evidence>
<organism evidence="5 6">
    <name type="scientific">Tardiphaga robiniae</name>
    <dbReference type="NCBI Taxonomy" id="943830"/>
    <lineage>
        <taxon>Bacteria</taxon>
        <taxon>Pseudomonadati</taxon>
        <taxon>Pseudomonadota</taxon>
        <taxon>Alphaproteobacteria</taxon>
        <taxon>Hyphomicrobiales</taxon>
        <taxon>Nitrobacteraceae</taxon>
        <taxon>Tardiphaga</taxon>
    </lineage>
</organism>
<dbReference type="RefSeq" id="WP_184513009.1">
    <property type="nucleotide sequence ID" value="NZ_CP050292.1"/>
</dbReference>
<evidence type="ECO:0000256" key="3">
    <source>
        <dbReference type="ARBA" id="ARBA00023239"/>
    </source>
</evidence>
<evidence type="ECO:0000313" key="6">
    <source>
        <dbReference type="Proteomes" id="UP000515291"/>
    </source>
</evidence>
<comment type="subunit">
    <text evidence="1">Homodimer.</text>
</comment>
<dbReference type="GO" id="GO:0004848">
    <property type="term" value="F:ureidoglycolate hydrolase activity"/>
    <property type="evidence" value="ECO:0007669"/>
    <property type="project" value="InterPro"/>
</dbReference>